<evidence type="ECO:0000313" key="3">
    <source>
        <dbReference type="Proteomes" id="UP001432128"/>
    </source>
</evidence>
<dbReference type="EMBL" id="CP108021">
    <property type="protein sequence ID" value="WUM20752.1"/>
    <property type="molecule type" value="Genomic_DNA"/>
</dbReference>
<evidence type="ECO:0000256" key="1">
    <source>
        <dbReference type="SAM" id="Phobius"/>
    </source>
</evidence>
<evidence type="ECO:0008006" key="4">
    <source>
        <dbReference type="Google" id="ProtNLM"/>
    </source>
</evidence>
<dbReference type="KEGG" id="whr:OG579_02660"/>
<keyword evidence="1" id="KW-0812">Transmembrane</keyword>
<name>A0AAU4K439_9NOCA</name>
<proteinExistence type="predicted"/>
<accession>A0AAU4K439</accession>
<keyword evidence="3" id="KW-1185">Reference proteome</keyword>
<feature type="transmembrane region" description="Helical" evidence="1">
    <location>
        <begin position="6"/>
        <end position="24"/>
    </location>
</feature>
<keyword evidence="1" id="KW-0472">Membrane</keyword>
<organism evidence="2 3">
    <name type="scientific">Williamsia herbipolensis</name>
    <dbReference type="NCBI Taxonomy" id="1603258"/>
    <lineage>
        <taxon>Bacteria</taxon>
        <taxon>Bacillati</taxon>
        <taxon>Actinomycetota</taxon>
        <taxon>Actinomycetes</taxon>
        <taxon>Mycobacteriales</taxon>
        <taxon>Nocardiaceae</taxon>
        <taxon>Williamsia</taxon>
    </lineage>
</organism>
<sequence>MTNISTVAFAICDVVIVLGWIWSLTRAWNAPHDPDLELAIEAARRESRGATPSERSIADLRRDAVDWKIKLETKASYPAFGSAVLSGVTLGFSGNAVGRSTSFADAWIISSGMLLASLAVAFTSRLVTAKRIQHRLPRLLGR</sequence>
<evidence type="ECO:0000313" key="2">
    <source>
        <dbReference type="EMBL" id="WUM20752.1"/>
    </source>
</evidence>
<dbReference type="AlphaFoldDB" id="A0AAU4K439"/>
<keyword evidence="1" id="KW-1133">Transmembrane helix</keyword>
<protein>
    <recommendedName>
        <fullName evidence="4">Transmembrane protein</fullName>
    </recommendedName>
</protein>
<gene>
    <name evidence="2" type="ORF">OG579_02660</name>
</gene>
<dbReference type="RefSeq" id="WP_045822825.1">
    <property type="nucleotide sequence ID" value="NZ_CP108021.1"/>
</dbReference>
<dbReference type="Proteomes" id="UP001432128">
    <property type="component" value="Chromosome"/>
</dbReference>
<feature type="transmembrane region" description="Helical" evidence="1">
    <location>
        <begin position="106"/>
        <end position="128"/>
    </location>
</feature>
<reference evidence="2 3" key="1">
    <citation type="submission" date="2022-10" db="EMBL/GenBank/DDBJ databases">
        <title>The complete genomes of actinobacterial strains from the NBC collection.</title>
        <authorList>
            <person name="Joergensen T.S."/>
            <person name="Alvarez Arevalo M."/>
            <person name="Sterndorff E.B."/>
            <person name="Faurdal D."/>
            <person name="Vuksanovic O."/>
            <person name="Mourched A.-S."/>
            <person name="Charusanti P."/>
            <person name="Shaw S."/>
            <person name="Blin K."/>
            <person name="Weber T."/>
        </authorList>
    </citation>
    <scope>NUCLEOTIDE SEQUENCE [LARGE SCALE GENOMIC DNA]</scope>
    <source>
        <strain evidence="2 3">NBC_00319</strain>
    </source>
</reference>